<keyword evidence="3" id="KW-1185">Reference proteome</keyword>
<evidence type="ECO:0000313" key="3">
    <source>
        <dbReference type="Proteomes" id="UP000326532"/>
    </source>
</evidence>
<evidence type="ECO:0000256" key="1">
    <source>
        <dbReference type="SAM" id="Phobius"/>
    </source>
</evidence>
<keyword evidence="1" id="KW-1133">Transmembrane helix</keyword>
<keyword evidence="1" id="KW-0812">Transmembrane</keyword>
<sequence length="84" mass="9014">MHCHHRVLLKLSTTGYVGILIGSVLSMLFVYNTAGFNSFSLRGKGPKGAHSIYQQGTVAGLSWVQLTQRKGVAAVKLMLIPGLS</sequence>
<reference evidence="2 3" key="1">
    <citation type="submission" date="2019-04" db="EMBL/GenBank/DDBJ databases">
        <title>Fungal friends and foes A comparative genomics study of 23 Aspergillus species from section Flavi.</title>
        <authorList>
            <consortium name="DOE Joint Genome Institute"/>
            <person name="Kjaerbolling I."/>
            <person name="Vesth T.C."/>
            <person name="Frisvad J.C."/>
            <person name="Nybo J.L."/>
            <person name="Theobald S."/>
            <person name="Kildgaard S."/>
            <person name="Petersen T.I."/>
            <person name="Kuo A."/>
            <person name="Sato A."/>
            <person name="Lyhne E.K."/>
            <person name="Kogle M.E."/>
            <person name="Wiebenga A."/>
            <person name="Kun R.S."/>
            <person name="Lubbers R.J."/>
            <person name="Makela M.R."/>
            <person name="Barry K."/>
            <person name="Chovatia M."/>
            <person name="Clum A."/>
            <person name="Daum C."/>
            <person name="Haridas S."/>
            <person name="He G."/>
            <person name="LaButti K."/>
            <person name="Lipzen A."/>
            <person name="Mondo S."/>
            <person name="Pangilinan J."/>
            <person name="Riley R."/>
            <person name="Salamov A."/>
            <person name="Simmons B.A."/>
            <person name="Magnuson J.K."/>
            <person name="Henrissat B."/>
            <person name="Mortensen U.H."/>
            <person name="Larsen T.O."/>
            <person name="De vries R.P."/>
            <person name="Grigoriev I.V."/>
            <person name="Machida M."/>
            <person name="Baker S.E."/>
            <person name="Andersen M.R."/>
        </authorList>
    </citation>
    <scope>NUCLEOTIDE SEQUENCE [LARGE SCALE GENOMIC DNA]</scope>
    <source>
        <strain evidence="2 3">CBS 117618</strain>
    </source>
</reference>
<dbReference type="Proteomes" id="UP000326532">
    <property type="component" value="Unassembled WGS sequence"/>
</dbReference>
<dbReference type="AlphaFoldDB" id="A0A5N6D5N2"/>
<organism evidence="2 3">
    <name type="scientific">Aspergillus parasiticus</name>
    <dbReference type="NCBI Taxonomy" id="5067"/>
    <lineage>
        <taxon>Eukaryota</taxon>
        <taxon>Fungi</taxon>
        <taxon>Dikarya</taxon>
        <taxon>Ascomycota</taxon>
        <taxon>Pezizomycotina</taxon>
        <taxon>Eurotiomycetes</taxon>
        <taxon>Eurotiomycetidae</taxon>
        <taxon>Eurotiales</taxon>
        <taxon>Aspergillaceae</taxon>
        <taxon>Aspergillus</taxon>
        <taxon>Aspergillus subgen. Circumdati</taxon>
    </lineage>
</organism>
<evidence type="ECO:0000313" key="2">
    <source>
        <dbReference type="EMBL" id="KAB8200562.1"/>
    </source>
</evidence>
<keyword evidence="1" id="KW-0472">Membrane</keyword>
<accession>A0A5N6D5N2</accession>
<feature type="transmembrane region" description="Helical" evidence="1">
    <location>
        <begin position="15"/>
        <end position="34"/>
    </location>
</feature>
<gene>
    <name evidence="2" type="ORF">BDV34DRAFT_204492</name>
</gene>
<name>A0A5N6D5N2_ASPPA</name>
<dbReference type="EMBL" id="ML735040">
    <property type="protein sequence ID" value="KAB8200562.1"/>
    <property type="molecule type" value="Genomic_DNA"/>
</dbReference>
<dbReference type="VEuPathDB" id="FungiDB:BDV34DRAFT_204492"/>
<protein>
    <submittedName>
        <fullName evidence="2">Uncharacterized protein</fullName>
    </submittedName>
</protein>
<proteinExistence type="predicted"/>